<sequence length="388" mass="43178">MDPRSALSDVPPEVFCKIFALASGGQSLKTTQGLWAISGVCSHWRSVALSDPTLWARLQINLMVQVEIVKKVGNRRKGLGNSFDDFLNHLASLDSDREEVEEVDEIVTYSTLVGAGEDNEDLQEGGIDPSPRMRRETTCLSEGAIAALREHLTRSQSVPLYVNVSVPSTAPPTTPYLIPFIELLHSQSHRFKRLSTDIPVTLITPDYKNFGCVRHLKTHIPPSFAFETLSLPAVTACHFLIEGTSTPPLGASKPREKPLESLRELVLESQNPIHAQDLQVPISALQLSTTLASLTIRNLALSVAVVRHLPETQEMYIVKEPKAYMAYLPEDIVVALINTIECRLDHDLLRSVSIQGFTVPKLDRSLWHRIEVLNARDNVAVKFISLWR</sequence>
<dbReference type="EMBL" id="FUEG01000010">
    <property type="protein sequence ID" value="SJL09407.1"/>
    <property type="molecule type" value="Genomic_DNA"/>
</dbReference>
<dbReference type="Proteomes" id="UP000219338">
    <property type="component" value="Unassembled WGS sequence"/>
</dbReference>
<dbReference type="OMA" id="YMAYLPE"/>
<dbReference type="InterPro" id="IPR036047">
    <property type="entry name" value="F-box-like_dom_sf"/>
</dbReference>
<reference evidence="3" key="1">
    <citation type="journal article" date="2017" name="Nat. Ecol. Evol.">
        <title>Genome expansion and lineage-specific genetic innovations in the forest pathogenic fungi Armillaria.</title>
        <authorList>
            <person name="Sipos G."/>
            <person name="Prasanna A.N."/>
            <person name="Walter M.C."/>
            <person name="O'Connor E."/>
            <person name="Balint B."/>
            <person name="Krizsan K."/>
            <person name="Kiss B."/>
            <person name="Hess J."/>
            <person name="Varga T."/>
            <person name="Slot J."/>
            <person name="Riley R."/>
            <person name="Boka B."/>
            <person name="Rigling D."/>
            <person name="Barry K."/>
            <person name="Lee J."/>
            <person name="Mihaltcheva S."/>
            <person name="LaButti K."/>
            <person name="Lipzen A."/>
            <person name="Waldron R."/>
            <person name="Moloney N.M."/>
            <person name="Sperisen C."/>
            <person name="Kredics L."/>
            <person name="Vagvoelgyi C."/>
            <person name="Patrignani A."/>
            <person name="Fitzpatrick D."/>
            <person name="Nagy I."/>
            <person name="Doyle S."/>
            <person name="Anderson J.B."/>
            <person name="Grigoriev I.V."/>
            <person name="Gueldener U."/>
            <person name="Muensterkoetter M."/>
            <person name="Nagy L.G."/>
        </authorList>
    </citation>
    <scope>NUCLEOTIDE SEQUENCE [LARGE SCALE GENOMIC DNA]</scope>
    <source>
        <strain evidence="3">C18/9</strain>
    </source>
</reference>
<accession>A0A284RKX4</accession>
<organism evidence="2 3">
    <name type="scientific">Armillaria ostoyae</name>
    <name type="common">Armillaria root rot fungus</name>
    <dbReference type="NCBI Taxonomy" id="47428"/>
    <lineage>
        <taxon>Eukaryota</taxon>
        <taxon>Fungi</taxon>
        <taxon>Dikarya</taxon>
        <taxon>Basidiomycota</taxon>
        <taxon>Agaricomycotina</taxon>
        <taxon>Agaricomycetes</taxon>
        <taxon>Agaricomycetidae</taxon>
        <taxon>Agaricales</taxon>
        <taxon>Marasmiineae</taxon>
        <taxon>Physalacriaceae</taxon>
        <taxon>Armillaria</taxon>
    </lineage>
</organism>
<protein>
    <recommendedName>
        <fullName evidence="1">F-box domain-containing protein</fullName>
    </recommendedName>
</protein>
<keyword evidence="3" id="KW-1185">Reference proteome</keyword>
<proteinExistence type="predicted"/>
<gene>
    <name evidence="2" type="ORF">ARMOST_12785</name>
</gene>
<dbReference type="SUPFAM" id="SSF81383">
    <property type="entry name" value="F-box domain"/>
    <property type="match status" value="1"/>
</dbReference>
<feature type="domain" description="F-box" evidence="1">
    <location>
        <begin position="8"/>
        <end position="58"/>
    </location>
</feature>
<dbReference type="Pfam" id="PF12937">
    <property type="entry name" value="F-box-like"/>
    <property type="match status" value="1"/>
</dbReference>
<name>A0A284RKX4_ARMOS</name>
<evidence type="ECO:0000259" key="1">
    <source>
        <dbReference type="Pfam" id="PF12937"/>
    </source>
</evidence>
<dbReference type="Gene3D" id="1.20.1280.50">
    <property type="match status" value="1"/>
</dbReference>
<dbReference type="OrthoDB" id="2889232at2759"/>
<evidence type="ECO:0000313" key="3">
    <source>
        <dbReference type="Proteomes" id="UP000219338"/>
    </source>
</evidence>
<dbReference type="InterPro" id="IPR001810">
    <property type="entry name" value="F-box_dom"/>
</dbReference>
<evidence type="ECO:0000313" key="2">
    <source>
        <dbReference type="EMBL" id="SJL09407.1"/>
    </source>
</evidence>
<dbReference type="AlphaFoldDB" id="A0A284RKX4"/>